<sequence length="257" mass="29652">MIKKKTAITALIFAVTINLFALDGREIMQKAEDSVKVDSTHALVQMSLTDKNNKESVRILEMFEAKDKNGLSQSLIIFHKPASVAGTRFLVQEQKGRSDDKFIYLPSLKRVRRIAASEGGQSFMGSDFSYDDMSTRDIDEDTHTLLREEKYNGQDCYVVQSIPKNLKEAQYQLRISWVRKDNFMPVRVELYETKDRLKKVLTIEKLEKIDGVWTPIITKMENITDKHSTTLTMQKVEYNKKLPDALFTQKFLETGRL</sequence>
<keyword evidence="2" id="KW-0449">Lipoprotein</keyword>
<dbReference type="Pfam" id="PF17131">
    <property type="entry name" value="LolA_like"/>
    <property type="match status" value="1"/>
</dbReference>
<name>A0ABU9UBK1_9SPIR</name>
<feature type="domain" description="Uncharacterized protein TP-0789" evidence="1">
    <location>
        <begin position="72"/>
        <end position="254"/>
    </location>
</feature>
<organism evidence="2 3">
    <name type="scientific">Rarispira pelagica</name>
    <dbReference type="NCBI Taxonomy" id="3141764"/>
    <lineage>
        <taxon>Bacteria</taxon>
        <taxon>Pseudomonadati</taxon>
        <taxon>Spirochaetota</taxon>
        <taxon>Spirochaetia</taxon>
        <taxon>Winmispirales</taxon>
        <taxon>Winmispiraceae</taxon>
        <taxon>Rarispira</taxon>
    </lineage>
</organism>
<keyword evidence="3" id="KW-1185">Reference proteome</keyword>
<accession>A0ABU9UBK1</accession>
<gene>
    <name evidence="2" type="ORF">WKV44_05690</name>
</gene>
<dbReference type="EMBL" id="JBCHKQ010000002">
    <property type="protein sequence ID" value="MEM5948028.1"/>
    <property type="molecule type" value="Genomic_DNA"/>
</dbReference>
<comment type="caution">
    <text evidence="2">The sequence shown here is derived from an EMBL/GenBank/DDBJ whole genome shotgun (WGS) entry which is preliminary data.</text>
</comment>
<evidence type="ECO:0000313" key="3">
    <source>
        <dbReference type="Proteomes" id="UP001466331"/>
    </source>
</evidence>
<dbReference type="InterPro" id="IPR033399">
    <property type="entry name" value="TP_0789-like"/>
</dbReference>
<protein>
    <submittedName>
        <fullName evidence="2">Outer membrane lipoprotein-sorting protein</fullName>
    </submittedName>
</protein>
<reference evidence="2 3" key="1">
    <citation type="submission" date="2024-03" db="EMBL/GenBank/DDBJ databases">
        <title>Ignisphaera cupida sp. nov., a hyperthermophilic hydrolytic archaeon from a hot spring of Kamchatka, and proposal of Ignisphaeraceae fam. nov.</title>
        <authorList>
            <person name="Podosokorskaya O.A."/>
            <person name="Elcheninov A.G."/>
            <person name="Maltseva A.I."/>
            <person name="Zayulina K.S."/>
            <person name="Novikov A."/>
            <person name="Merkel A.Y."/>
        </authorList>
    </citation>
    <scope>NUCLEOTIDE SEQUENCE [LARGE SCALE GENOMIC DNA]</scope>
    <source>
        <strain evidence="2 3">38H-sp</strain>
    </source>
</reference>
<evidence type="ECO:0000259" key="1">
    <source>
        <dbReference type="Pfam" id="PF17131"/>
    </source>
</evidence>
<dbReference type="Proteomes" id="UP001466331">
    <property type="component" value="Unassembled WGS sequence"/>
</dbReference>
<proteinExistence type="predicted"/>
<evidence type="ECO:0000313" key="2">
    <source>
        <dbReference type="EMBL" id="MEM5948028.1"/>
    </source>
</evidence>
<dbReference type="Gene3D" id="2.50.20.10">
    <property type="entry name" value="Lipoprotein localisation LolA/LolB/LppX"/>
    <property type="match status" value="1"/>
</dbReference>
<dbReference type="RefSeq" id="WP_420069474.1">
    <property type="nucleotide sequence ID" value="NZ_JBCHKQ010000002.1"/>
</dbReference>
<dbReference type="CDD" id="cd16329">
    <property type="entry name" value="LolA_like"/>
    <property type="match status" value="1"/>
</dbReference>